<evidence type="ECO:0000313" key="3">
    <source>
        <dbReference type="EMBL" id="TKD02472.1"/>
    </source>
</evidence>
<feature type="domain" description="Methyltransferase" evidence="2">
    <location>
        <begin position="51"/>
        <end position="142"/>
    </location>
</feature>
<reference evidence="3 4" key="1">
    <citation type="submission" date="2019-04" db="EMBL/GenBank/DDBJ databases">
        <authorList>
            <person name="Li Y."/>
            <person name="Wang J."/>
        </authorList>
    </citation>
    <scope>NUCLEOTIDE SEQUENCE [LARGE SCALE GENOMIC DNA]</scope>
    <source>
        <strain evidence="3 4">DSM 14668</strain>
    </source>
</reference>
<dbReference type="EMBL" id="SSMQ01000034">
    <property type="protein sequence ID" value="TKD02472.1"/>
    <property type="molecule type" value="Genomic_DNA"/>
</dbReference>
<dbReference type="SUPFAM" id="SSF53335">
    <property type="entry name" value="S-adenosyl-L-methionine-dependent methyltransferases"/>
    <property type="match status" value="1"/>
</dbReference>
<evidence type="ECO:0000313" key="4">
    <source>
        <dbReference type="Proteomes" id="UP000309215"/>
    </source>
</evidence>
<evidence type="ECO:0000259" key="2">
    <source>
        <dbReference type="Pfam" id="PF13649"/>
    </source>
</evidence>
<protein>
    <submittedName>
        <fullName evidence="3">Class I SAM-dependent methyltransferase</fullName>
    </submittedName>
</protein>
<keyword evidence="4" id="KW-1185">Reference proteome</keyword>
<dbReference type="GO" id="GO:0008168">
    <property type="term" value="F:methyltransferase activity"/>
    <property type="evidence" value="ECO:0007669"/>
    <property type="project" value="UniProtKB-KW"/>
</dbReference>
<dbReference type="Pfam" id="PF13649">
    <property type="entry name" value="Methyltransf_25"/>
    <property type="match status" value="1"/>
</dbReference>
<dbReference type="PANTHER" id="PTHR43861">
    <property type="entry name" value="TRANS-ACONITATE 2-METHYLTRANSFERASE-RELATED"/>
    <property type="match status" value="1"/>
</dbReference>
<gene>
    <name evidence="3" type="ORF">E8A74_28695</name>
</gene>
<sequence length="244" mass="27150">MASLDDITKRYYETTASRGHRPTAEHYATSAAGLLRRLGPWLPSDRTTPCLDLACGCGELIYALEQRGFARTHGVDLCVEELDEARKFVRAELVVGDVIDHLAAQREGSYGFVTAFNIVEHLPKERLVDFFREARRVLRPGGALVGMVPNAVSPFGAAARYWDITHQIAFTPNSLTQLAAMTGWGDRVEFRECGPVPYGVKSAIRYVAWRALRGAIAAWFLVENGAPRDGIYSSDMLFRLRKES</sequence>
<dbReference type="OrthoDB" id="7342932at2"/>
<accession>A0A4U1J5E3</accession>
<evidence type="ECO:0000256" key="1">
    <source>
        <dbReference type="ARBA" id="ARBA00022679"/>
    </source>
</evidence>
<comment type="caution">
    <text evidence="3">The sequence shown here is derived from an EMBL/GenBank/DDBJ whole genome shotgun (WGS) entry which is preliminary data.</text>
</comment>
<dbReference type="Proteomes" id="UP000309215">
    <property type="component" value="Unassembled WGS sequence"/>
</dbReference>
<organism evidence="3 4">
    <name type="scientific">Polyangium fumosum</name>
    <dbReference type="NCBI Taxonomy" id="889272"/>
    <lineage>
        <taxon>Bacteria</taxon>
        <taxon>Pseudomonadati</taxon>
        <taxon>Myxococcota</taxon>
        <taxon>Polyangia</taxon>
        <taxon>Polyangiales</taxon>
        <taxon>Polyangiaceae</taxon>
        <taxon>Polyangium</taxon>
    </lineage>
</organism>
<dbReference type="AlphaFoldDB" id="A0A4U1J5E3"/>
<keyword evidence="3" id="KW-0489">Methyltransferase</keyword>
<keyword evidence="1 3" id="KW-0808">Transferase</keyword>
<name>A0A4U1J5E3_9BACT</name>
<dbReference type="Gene3D" id="3.40.50.150">
    <property type="entry name" value="Vaccinia Virus protein VP39"/>
    <property type="match status" value="1"/>
</dbReference>
<dbReference type="RefSeq" id="WP_136932277.1">
    <property type="nucleotide sequence ID" value="NZ_SSMQ01000034.1"/>
</dbReference>
<dbReference type="GO" id="GO:0032259">
    <property type="term" value="P:methylation"/>
    <property type="evidence" value="ECO:0007669"/>
    <property type="project" value="UniProtKB-KW"/>
</dbReference>
<proteinExistence type="predicted"/>
<dbReference type="InterPro" id="IPR029063">
    <property type="entry name" value="SAM-dependent_MTases_sf"/>
</dbReference>
<dbReference type="CDD" id="cd02440">
    <property type="entry name" value="AdoMet_MTases"/>
    <property type="match status" value="1"/>
</dbReference>
<dbReference type="InterPro" id="IPR041698">
    <property type="entry name" value="Methyltransf_25"/>
</dbReference>